<organism evidence="2 3">
    <name type="scientific">Pseudovirgaria hyperparasitica</name>
    <dbReference type="NCBI Taxonomy" id="470096"/>
    <lineage>
        <taxon>Eukaryota</taxon>
        <taxon>Fungi</taxon>
        <taxon>Dikarya</taxon>
        <taxon>Ascomycota</taxon>
        <taxon>Pezizomycotina</taxon>
        <taxon>Dothideomycetes</taxon>
        <taxon>Dothideomycetes incertae sedis</taxon>
        <taxon>Acrospermales</taxon>
        <taxon>Acrospermaceae</taxon>
        <taxon>Pseudovirgaria</taxon>
    </lineage>
</organism>
<dbReference type="Proteomes" id="UP000799437">
    <property type="component" value="Unassembled WGS sequence"/>
</dbReference>
<proteinExistence type="predicted"/>
<evidence type="ECO:0000313" key="3">
    <source>
        <dbReference type="Proteomes" id="UP000799437"/>
    </source>
</evidence>
<evidence type="ECO:0000313" key="2">
    <source>
        <dbReference type="EMBL" id="KAF2755367.1"/>
    </source>
</evidence>
<dbReference type="GeneID" id="54485503"/>
<dbReference type="RefSeq" id="XP_033597818.1">
    <property type="nucleotide sequence ID" value="XM_033744449.1"/>
</dbReference>
<dbReference type="AlphaFoldDB" id="A0A6A6W1B2"/>
<accession>A0A6A6W1B2</accession>
<reference evidence="2" key="1">
    <citation type="journal article" date="2020" name="Stud. Mycol.">
        <title>101 Dothideomycetes genomes: a test case for predicting lifestyles and emergence of pathogens.</title>
        <authorList>
            <person name="Haridas S."/>
            <person name="Albert R."/>
            <person name="Binder M."/>
            <person name="Bloem J."/>
            <person name="Labutti K."/>
            <person name="Salamov A."/>
            <person name="Andreopoulos B."/>
            <person name="Baker S."/>
            <person name="Barry K."/>
            <person name="Bills G."/>
            <person name="Bluhm B."/>
            <person name="Cannon C."/>
            <person name="Castanera R."/>
            <person name="Culley D."/>
            <person name="Daum C."/>
            <person name="Ezra D."/>
            <person name="Gonzalez J."/>
            <person name="Henrissat B."/>
            <person name="Kuo A."/>
            <person name="Liang C."/>
            <person name="Lipzen A."/>
            <person name="Lutzoni F."/>
            <person name="Magnuson J."/>
            <person name="Mondo S."/>
            <person name="Nolan M."/>
            <person name="Ohm R."/>
            <person name="Pangilinan J."/>
            <person name="Park H.-J."/>
            <person name="Ramirez L."/>
            <person name="Alfaro M."/>
            <person name="Sun H."/>
            <person name="Tritt A."/>
            <person name="Yoshinaga Y."/>
            <person name="Zwiers L.-H."/>
            <person name="Turgeon B."/>
            <person name="Goodwin S."/>
            <person name="Spatafora J."/>
            <person name="Crous P."/>
            <person name="Grigoriev I."/>
        </authorList>
    </citation>
    <scope>NUCLEOTIDE SEQUENCE</scope>
    <source>
        <strain evidence="2">CBS 121739</strain>
    </source>
</reference>
<feature type="chain" id="PRO_5025618158" evidence="1">
    <location>
        <begin position="18"/>
        <end position="76"/>
    </location>
</feature>
<keyword evidence="1" id="KW-0732">Signal</keyword>
<sequence length="76" mass="7862">MKFSICILASLISAVMAAPLEAAAEKRQVNPAAACADKIPYQSCSYVVDSVTISGDCIALSNGVLVVSPDFSLPTQ</sequence>
<gene>
    <name evidence="2" type="ORF">EJ05DRAFT_478383</name>
</gene>
<evidence type="ECO:0000256" key="1">
    <source>
        <dbReference type="SAM" id="SignalP"/>
    </source>
</evidence>
<dbReference type="EMBL" id="ML996577">
    <property type="protein sequence ID" value="KAF2755367.1"/>
    <property type="molecule type" value="Genomic_DNA"/>
</dbReference>
<keyword evidence="3" id="KW-1185">Reference proteome</keyword>
<protein>
    <submittedName>
        <fullName evidence="2">Uncharacterized protein</fullName>
    </submittedName>
</protein>
<name>A0A6A6W1B2_9PEZI</name>
<feature type="signal peptide" evidence="1">
    <location>
        <begin position="1"/>
        <end position="17"/>
    </location>
</feature>